<reference evidence="1 2" key="1">
    <citation type="submission" date="2021-06" db="EMBL/GenBank/DDBJ databases">
        <title>Caerostris darwini draft genome.</title>
        <authorList>
            <person name="Kono N."/>
            <person name="Arakawa K."/>
        </authorList>
    </citation>
    <scope>NUCLEOTIDE SEQUENCE [LARGE SCALE GENOMIC DNA]</scope>
</reference>
<dbReference type="EMBL" id="BPLQ01008057">
    <property type="protein sequence ID" value="GIY34411.1"/>
    <property type="molecule type" value="Genomic_DNA"/>
</dbReference>
<dbReference type="Proteomes" id="UP001054837">
    <property type="component" value="Unassembled WGS sequence"/>
</dbReference>
<gene>
    <name evidence="1" type="ORF">CDAR_35601</name>
</gene>
<organism evidence="1 2">
    <name type="scientific">Caerostris darwini</name>
    <dbReference type="NCBI Taxonomy" id="1538125"/>
    <lineage>
        <taxon>Eukaryota</taxon>
        <taxon>Metazoa</taxon>
        <taxon>Ecdysozoa</taxon>
        <taxon>Arthropoda</taxon>
        <taxon>Chelicerata</taxon>
        <taxon>Arachnida</taxon>
        <taxon>Araneae</taxon>
        <taxon>Araneomorphae</taxon>
        <taxon>Entelegynae</taxon>
        <taxon>Araneoidea</taxon>
        <taxon>Araneidae</taxon>
        <taxon>Caerostris</taxon>
    </lineage>
</organism>
<evidence type="ECO:0000313" key="1">
    <source>
        <dbReference type="EMBL" id="GIY34411.1"/>
    </source>
</evidence>
<keyword evidence="2" id="KW-1185">Reference proteome</keyword>
<comment type="caution">
    <text evidence="1">The sequence shown here is derived from an EMBL/GenBank/DDBJ whole genome shotgun (WGS) entry which is preliminary data.</text>
</comment>
<dbReference type="AlphaFoldDB" id="A0AAV4SME1"/>
<accession>A0AAV4SME1</accession>
<proteinExistence type="predicted"/>
<sequence>MALTLGDEPIPADATRNFNQLFSGSRKLKRWWMISLTMTISASMLFGHEANRTILGHLMQTNHRPSIAPQKAGKSYPEEVGQSIYGMF</sequence>
<protein>
    <submittedName>
        <fullName evidence="1">Uncharacterized protein</fullName>
    </submittedName>
</protein>
<name>A0AAV4SME1_9ARAC</name>
<evidence type="ECO:0000313" key="2">
    <source>
        <dbReference type="Proteomes" id="UP001054837"/>
    </source>
</evidence>